<keyword evidence="3" id="KW-1185">Reference proteome</keyword>
<proteinExistence type="predicted"/>
<name>A0ABU9HPR2_9FLAO</name>
<dbReference type="InterPro" id="IPR049809">
    <property type="entry name" value="YehF/YfeS-like_WGR"/>
</dbReference>
<evidence type="ECO:0000313" key="2">
    <source>
        <dbReference type="EMBL" id="MEL1242136.1"/>
    </source>
</evidence>
<evidence type="ECO:0000313" key="3">
    <source>
        <dbReference type="Proteomes" id="UP001398556"/>
    </source>
</evidence>
<dbReference type="Pfam" id="PF25148">
    <property type="entry name" value="DUF7824"/>
    <property type="match status" value="1"/>
</dbReference>
<dbReference type="InterPro" id="IPR036930">
    <property type="entry name" value="WGR_dom_sf"/>
</dbReference>
<dbReference type="InterPro" id="IPR045472">
    <property type="entry name" value="DUF6493"/>
</dbReference>
<protein>
    <submittedName>
        <fullName evidence="2">DUF6493 family protein</fullName>
    </submittedName>
</protein>
<dbReference type="InterPro" id="IPR050458">
    <property type="entry name" value="LolB"/>
</dbReference>
<dbReference type="SUPFAM" id="SSF142921">
    <property type="entry name" value="WGR domain-like"/>
    <property type="match status" value="1"/>
</dbReference>
<feature type="domain" description="WGR" evidence="1">
    <location>
        <begin position="1"/>
        <end position="84"/>
    </location>
</feature>
<dbReference type="InterPro" id="IPR056726">
    <property type="entry name" value="DUF7824"/>
</dbReference>
<dbReference type="Pfam" id="PF20103">
    <property type="entry name" value="DUF6493"/>
    <property type="match status" value="1"/>
</dbReference>
<dbReference type="RefSeq" id="WP_341701341.1">
    <property type="nucleotide sequence ID" value="NZ_JBBYHU010000033.1"/>
</dbReference>
<dbReference type="PROSITE" id="PS51977">
    <property type="entry name" value="WGR"/>
    <property type="match status" value="1"/>
</dbReference>
<evidence type="ECO:0000259" key="1">
    <source>
        <dbReference type="PROSITE" id="PS51977"/>
    </source>
</evidence>
<reference evidence="2 3" key="1">
    <citation type="submission" date="2024-04" db="EMBL/GenBank/DDBJ databases">
        <title>Flavobacterium sp. DGU99 16S ribosomal RNA gene Genome sequencing and assembly.</title>
        <authorList>
            <person name="Park S."/>
        </authorList>
    </citation>
    <scope>NUCLEOTIDE SEQUENCE [LARGE SCALE GENOMIC DNA]</scope>
    <source>
        <strain evidence="2 3">DGU99</strain>
    </source>
</reference>
<dbReference type="PANTHER" id="PTHR30634:SF13">
    <property type="entry name" value="PROTEIN YEHF"/>
    <property type="match status" value="1"/>
</dbReference>
<dbReference type="PANTHER" id="PTHR30634">
    <property type="entry name" value="OUTER MEMBRANE LOLAB LIPOPROTEIN INSERTION APPARATUS"/>
    <property type="match status" value="1"/>
</dbReference>
<dbReference type="Gene3D" id="2.20.140.10">
    <property type="entry name" value="WGR domain"/>
    <property type="match status" value="1"/>
</dbReference>
<dbReference type="Pfam" id="PF25149">
    <property type="entry name" value="DUF7825"/>
    <property type="match status" value="1"/>
</dbReference>
<comment type="caution">
    <text evidence="2">The sequence shown here is derived from an EMBL/GenBank/DDBJ whole genome shotgun (WGS) entry which is preliminary data.</text>
</comment>
<organism evidence="2 3">
    <name type="scientific">Flavobacterium flavipallidum</name>
    <dbReference type="NCBI Taxonomy" id="3139140"/>
    <lineage>
        <taxon>Bacteria</taxon>
        <taxon>Pseudomonadati</taxon>
        <taxon>Bacteroidota</taxon>
        <taxon>Flavobacteriia</taxon>
        <taxon>Flavobacteriales</taxon>
        <taxon>Flavobacteriaceae</taxon>
        <taxon>Flavobacterium</taxon>
    </lineage>
</organism>
<gene>
    <name evidence="2" type="ORF">AAEO59_13845</name>
</gene>
<dbReference type="InterPro" id="IPR008893">
    <property type="entry name" value="WGR_domain"/>
</dbReference>
<dbReference type="Pfam" id="PF05406">
    <property type="entry name" value="WGR"/>
    <property type="match status" value="1"/>
</dbReference>
<dbReference type="CDD" id="cd07996">
    <property type="entry name" value="WGR_MMR_like"/>
    <property type="match status" value="1"/>
</dbReference>
<dbReference type="EMBL" id="JBBYHU010000033">
    <property type="protein sequence ID" value="MEL1242136.1"/>
    <property type="molecule type" value="Genomic_DNA"/>
</dbReference>
<dbReference type="InterPro" id="IPR056727">
    <property type="entry name" value="DUF7825"/>
</dbReference>
<dbReference type="SMART" id="SM00773">
    <property type="entry name" value="WGR"/>
    <property type="match status" value="1"/>
</dbReference>
<sequence length="1037" mass="121351">MKKHLKYIDGTSDKFWQIEVAKSEFTVTYGRNGTAGISQTKIFEKDEDCLKTAEKLIAEKIKKGYSENGDVLIVNKVDTKSGKSNNITAILEEYDTIINQKNSALLLPFLEKNTKGNLDPIRRHIKKNKRYWMTFIDLTKEPGYKKTKDNNWSWGIRGDEKIKEIITLSAIATFDKTDILSFDEAINYLERAHEAVILEILNWTKPKWIELYILDRFRKNEWQNFDYKSLRFLEDKNFITFNPELFGLCLSRFNSWHGKIKPREFVDFLTNDEIAYKRDIPLLFEYETNIQNSTFNETPNASYREFNTWNLALTQLIVENKLDKKTLLENAILIQTKEWNNNLKLFFRKIVEDINTTVEDLIPFQENIFTFFHNSNPTIVNYGADLIKKIQSHPKFKTKTYLEWVESLMMRNDCKAAIKKSLMVLEKISNNKPKLNKQIALIITDIYIISDLNIQEKTTKLLLKIGSKKDNSLTEKLTAYVSFMQANIKISLSEFLSKDELVIDESSLEHYQYKNEKIKVLVEEVEIPKDWNEILFLIGRFIASNEIIDSETIINVFISQTHLFPSDYTSQLQPYLKQLEKTYFTSILKTYITNLLINKIPNKDFVYRINDKELITLNTLKLIKPLIQKALLKNHDGSKIPLLSFPTHKPYWVAPKILLERIIQYQNSNETIDKVDLSIAISRMPRENIDEALPLLSKLDTEMNELMSFCLGVSKEVKISSSSIISKVFQKVTGSNQDAEKLALWAVAARTYYPNETFEEFEKTALNDIPFITKPYVTEIHFKENWNEWKNYQTKILERSPSWMELTYQLPVEKNVPQNFIYNLDLHPKKERYKWHSDYVLRSEDNTYYWNSLMPQNNQPLSYLLLEKNCKTAEGTNDELKGFLNIVNLPGFQFDTTSSLVFACCFFQEKKDLRLLASEVIISLVEKQNIDTNLFTEKLAFLISNKYGVLSRFIDGIISLKDVSPLHNSALFLILEGIFKRIEINDKLPTNFKKMVENYLDIMVKTNQKPSIESIHFFEKYKENNSLKPLIKQLLIT</sequence>
<accession>A0ABU9HPR2</accession>
<dbReference type="Proteomes" id="UP001398556">
    <property type="component" value="Unassembled WGS sequence"/>
</dbReference>